<reference evidence="4 5" key="1">
    <citation type="journal article" date="2015" name="Nature">
        <title>rRNA introns, odd ribosomes, and small enigmatic genomes across a large radiation of phyla.</title>
        <authorList>
            <person name="Brown C.T."/>
            <person name="Hug L.A."/>
            <person name="Thomas B.C."/>
            <person name="Sharon I."/>
            <person name="Castelle C.J."/>
            <person name="Singh A."/>
            <person name="Wilkins M.J."/>
            <person name="Williams K.H."/>
            <person name="Banfield J.F."/>
        </authorList>
    </citation>
    <scope>NUCLEOTIDE SEQUENCE [LARGE SCALE GENOMIC DNA]</scope>
</reference>
<dbReference type="GO" id="GO:0016747">
    <property type="term" value="F:acyltransferase activity, transferring groups other than amino-acyl groups"/>
    <property type="evidence" value="ECO:0007669"/>
    <property type="project" value="InterPro"/>
</dbReference>
<comment type="caution">
    <text evidence="4">The sequence shown here is derived from an EMBL/GenBank/DDBJ whole genome shotgun (WGS) entry which is preliminary data.</text>
</comment>
<dbReference type="Gene3D" id="3.40.630.30">
    <property type="match status" value="1"/>
</dbReference>
<dbReference type="PROSITE" id="PS51186">
    <property type="entry name" value="GNAT"/>
    <property type="match status" value="1"/>
</dbReference>
<dbReference type="Pfam" id="PF00583">
    <property type="entry name" value="Acetyltransf_1"/>
    <property type="match status" value="1"/>
</dbReference>
<keyword evidence="2" id="KW-0012">Acyltransferase</keyword>
<gene>
    <name evidence="4" type="ORF">US52_C0009G0012</name>
</gene>
<evidence type="ECO:0000259" key="3">
    <source>
        <dbReference type="PROSITE" id="PS51186"/>
    </source>
</evidence>
<proteinExistence type="predicted"/>
<feature type="domain" description="N-acetyltransferase" evidence="3">
    <location>
        <begin position="5"/>
        <end position="171"/>
    </location>
</feature>
<organism evidence="4 5">
    <name type="scientific">candidate division WS6 bacterium GW2011_GWA2_37_6</name>
    <dbReference type="NCBI Taxonomy" id="1619087"/>
    <lineage>
        <taxon>Bacteria</taxon>
        <taxon>Candidatus Dojkabacteria</taxon>
    </lineage>
</organism>
<evidence type="ECO:0000313" key="5">
    <source>
        <dbReference type="Proteomes" id="UP000034852"/>
    </source>
</evidence>
<keyword evidence="1 4" id="KW-0808">Transferase</keyword>
<sequence>MKNGASISPLKISDWAKYKDLRLKALQDDPMAFTSSFQETVNKVNDYWIGHLKATDSESITLFARKGDKLTGMVSAIFNDKLKTKHIAEIVGAYVDQNYRGHGIGSLLMEAIIEKISQNPLIEKIRLNVITTQEPAIALYKKFGFKVVGEFEKDLKIDDKYYNNYAMEKLL</sequence>
<dbReference type="InterPro" id="IPR050680">
    <property type="entry name" value="YpeA/RimI_acetyltransf"/>
</dbReference>
<protein>
    <submittedName>
        <fullName evidence="4">Acetyltransferase</fullName>
    </submittedName>
</protein>
<evidence type="ECO:0000256" key="1">
    <source>
        <dbReference type="ARBA" id="ARBA00022679"/>
    </source>
</evidence>
<dbReference type="Proteomes" id="UP000034852">
    <property type="component" value="Unassembled WGS sequence"/>
</dbReference>
<dbReference type="EMBL" id="LBTH01000009">
    <property type="protein sequence ID" value="KKQ36090.1"/>
    <property type="molecule type" value="Genomic_DNA"/>
</dbReference>
<evidence type="ECO:0000313" key="4">
    <source>
        <dbReference type="EMBL" id="KKQ36090.1"/>
    </source>
</evidence>
<dbReference type="AlphaFoldDB" id="A0A0G0HC21"/>
<dbReference type="PANTHER" id="PTHR43420">
    <property type="entry name" value="ACETYLTRANSFERASE"/>
    <property type="match status" value="1"/>
</dbReference>
<dbReference type="CDD" id="cd04301">
    <property type="entry name" value="NAT_SF"/>
    <property type="match status" value="1"/>
</dbReference>
<dbReference type="SUPFAM" id="SSF55729">
    <property type="entry name" value="Acyl-CoA N-acyltransferases (Nat)"/>
    <property type="match status" value="1"/>
</dbReference>
<name>A0A0G0HC21_9BACT</name>
<evidence type="ECO:0000256" key="2">
    <source>
        <dbReference type="ARBA" id="ARBA00023315"/>
    </source>
</evidence>
<dbReference type="InterPro" id="IPR016181">
    <property type="entry name" value="Acyl_CoA_acyltransferase"/>
</dbReference>
<accession>A0A0G0HC21</accession>
<dbReference type="InterPro" id="IPR000182">
    <property type="entry name" value="GNAT_dom"/>
</dbReference>